<keyword evidence="2" id="KW-1185">Reference proteome</keyword>
<organism evidence="2">
    <name type="scientific">Melampsora larici-populina (strain 98AG31 / pathotype 3-4-7)</name>
    <name type="common">Poplar leaf rust fungus</name>
    <dbReference type="NCBI Taxonomy" id="747676"/>
    <lineage>
        <taxon>Eukaryota</taxon>
        <taxon>Fungi</taxon>
        <taxon>Dikarya</taxon>
        <taxon>Basidiomycota</taxon>
        <taxon>Pucciniomycotina</taxon>
        <taxon>Pucciniomycetes</taxon>
        <taxon>Pucciniales</taxon>
        <taxon>Melampsoraceae</taxon>
        <taxon>Melampsora</taxon>
    </lineage>
</organism>
<dbReference type="KEGG" id="mlr:MELLADRAFT_114123"/>
<proteinExistence type="predicted"/>
<gene>
    <name evidence="1" type="ORF">MELLADRAFT_114123</name>
</gene>
<dbReference type="GeneID" id="18925220"/>
<dbReference type="HOGENOM" id="CLU_1875892_0_0_1"/>
<dbReference type="RefSeq" id="XP_007418992.1">
    <property type="nucleotide sequence ID" value="XM_007418930.1"/>
</dbReference>
<dbReference type="AlphaFoldDB" id="F4SC90"/>
<reference evidence="2" key="1">
    <citation type="journal article" date="2011" name="Proc. Natl. Acad. Sci. U.S.A.">
        <title>Obligate biotrophy features unraveled by the genomic analysis of rust fungi.</title>
        <authorList>
            <person name="Duplessis S."/>
            <person name="Cuomo C.A."/>
            <person name="Lin Y.-C."/>
            <person name="Aerts A."/>
            <person name="Tisserant E."/>
            <person name="Veneault-Fourrey C."/>
            <person name="Joly D.L."/>
            <person name="Hacquard S."/>
            <person name="Amselem J."/>
            <person name="Cantarel B.L."/>
            <person name="Chiu R."/>
            <person name="Coutinho P.M."/>
            <person name="Feau N."/>
            <person name="Field M."/>
            <person name="Frey P."/>
            <person name="Gelhaye E."/>
            <person name="Goldberg J."/>
            <person name="Grabherr M.G."/>
            <person name="Kodira C.D."/>
            <person name="Kohler A."/>
            <person name="Kuees U."/>
            <person name="Lindquist E.A."/>
            <person name="Lucas S.M."/>
            <person name="Mago R."/>
            <person name="Mauceli E."/>
            <person name="Morin E."/>
            <person name="Murat C."/>
            <person name="Pangilinan J.L."/>
            <person name="Park R."/>
            <person name="Pearson M."/>
            <person name="Quesneville H."/>
            <person name="Rouhier N."/>
            <person name="Sakthikumar S."/>
            <person name="Salamov A.A."/>
            <person name="Schmutz J."/>
            <person name="Selles B."/>
            <person name="Shapiro H."/>
            <person name="Tanguay P."/>
            <person name="Tuskan G.A."/>
            <person name="Henrissat B."/>
            <person name="Van de Peer Y."/>
            <person name="Rouze P."/>
            <person name="Ellis J.G."/>
            <person name="Dodds P.N."/>
            <person name="Schein J.E."/>
            <person name="Zhong S."/>
            <person name="Hamelin R.C."/>
            <person name="Grigoriev I.V."/>
            <person name="Szabo L.J."/>
            <person name="Martin F."/>
        </authorList>
    </citation>
    <scope>NUCLEOTIDE SEQUENCE [LARGE SCALE GENOMIC DNA]</scope>
    <source>
        <strain evidence="2">98AG31 / pathotype 3-4-7</strain>
    </source>
</reference>
<dbReference type="VEuPathDB" id="FungiDB:MELLADRAFT_114123"/>
<dbReference type="Proteomes" id="UP000001072">
    <property type="component" value="Unassembled WGS sequence"/>
</dbReference>
<dbReference type="InParanoid" id="F4SC90"/>
<name>F4SC90_MELLP</name>
<protein>
    <submittedName>
        <fullName evidence="1">Uncharacterized protein</fullName>
    </submittedName>
</protein>
<accession>F4SC90</accession>
<evidence type="ECO:0000313" key="1">
    <source>
        <dbReference type="EMBL" id="EGF97743.1"/>
    </source>
</evidence>
<dbReference type="EMBL" id="GL883202">
    <property type="protein sequence ID" value="EGF97743.1"/>
    <property type="molecule type" value="Genomic_DNA"/>
</dbReference>
<evidence type="ECO:0000313" key="2">
    <source>
        <dbReference type="Proteomes" id="UP000001072"/>
    </source>
</evidence>
<sequence length="136" mass="15764">MVFKFIEYLFFQSSLDYAVTWFEVLNQVAKIDLFNTSEVVVRCHELSMRGGEGDLIEDALMDELDEAEELEELRADRALMVDCRADLIEDALMDESDEAEAMEELRADRDLMVDCRADLRRALELMDTFPLTLPRT</sequence>